<dbReference type="Gene3D" id="2.120.10.80">
    <property type="entry name" value="Kelch-type beta propeller"/>
    <property type="match status" value="1"/>
</dbReference>
<keyword evidence="2" id="KW-0677">Repeat</keyword>
<evidence type="ECO:0000256" key="3">
    <source>
        <dbReference type="SAM" id="MobiDB-lite"/>
    </source>
</evidence>
<comment type="caution">
    <text evidence="4">The sequence shown here is derived from an EMBL/GenBank/DDBJ whole genome shotgun (WGS) entry which is preliminary data.</text>
</comment>
<feature type="region of interest" description="Disordered" evidence="3">
    <location>
        <begin position="218"/>
        <end position="244"/>
    </location>
</feature>
<feature type="non-terminal residue" evidence="4">
    <location>
        <position position="331"/>
    </location>
</feature>
<accession>A0A9N9GLL7</accession>
<proteinExistence type="predicted"/>
<dbReference type="InterPro" id="IPR015915">
    <property type="entry name" value="Kelch-typ_b-propeller"/>
</dbReference>
<dbReference type="AlphaFoldDB" id="A0A9N9GLL7"/>
<dbReference type="InterPro" id="IPR011043">
    <property type="entry name" value="Gal_Oxase/kelch_b-propeller"/>
</dbReference>
<dbReference type="PANTHER" id="PTHR46093:SF18">
    <property type="entry name" value="FIBRONECTIN TYPE-III DOMAIN-CONTAINING PROTEIN"/>
    <property type="match status" value="1"/>
</dbReference>
<dbReference type="SUPFAM" id="SSF50965">
    <property type="entry name" value="Galactose oxidase, central domain"/>
    <property type="match status" value="1"/>
</dbReference>
<evidence type="ECO:0000313" key="5">
    <source>
        <dbReference type="Proteomes" id="UP000789706"/>
    </source>
</evidence>
<dbReference type="Proteomes" id="UP000789706">
    <property type="component" value="Unassembled WGS sequence"/>
</dbReference>
<evidence type="ECO:0000313" key="4">
    <source>
        <dbReference type="EMBL" id="CAG8610630.1"/>
    </source>
</evidence>
<protein>
    <submittedName>
        <fullName evidence="4">9978_t:CDS:1</fullName>
    </submittedName>
</protein>
<organism evidence="4 5">
    <name type="scientific">Diversispora eburnea</name>
    <dbReference type="NCBI Taxonomy" id="1213867"/>
    <lineage>
        <taxon>Eukaryota</taxon>
        <taxon>Fungi</taxon>
        <taxon>Fungi incertae sedis</taxon>
        <taxon>Mucoromycota</taxon>
        <taxon>Glomeromycotina</taxon>
        <taxon>Glomeromycetes</taxon>
        <taxon>Diversisporales</taxon>
        <taxon>Diversisporaceae</taxon>
        <taxon>Diversispora</taxon>
    </lineage>
</organism>
<dbReference type="OrthoDB" id="432528at2759"/>
<evidence type="ECO:0000256" key="1">
    <source>
        <dbReference type="ARBA" id="ARBA00022441"/>
    </source>
</evidence>
<feature type="non-terminal residue" evidence="4">
    <location>
        <position position="1"/>
    </location>
</feature>
<dbReference type="PANTHER" id="PTHR46093">
    <property type="entry name" value="ACYL-COA-BINDING DOMAIN-CONTAINING PROTEIN 5"/>
    <property type="match status" value="1"/>
</dbReference>
<name>A0A9N9GLL7_9GLOM</name>
<keyword evidence="1" id="KW-0880">Kelch repeat</keyword>
<gene>
    <name evidence="4" type="ORF">DEBURN_LOCUS9958</name>
</gene>
<feature type="compositionally biased region" description="Low complexity" evidence="3">
    <location>
        <begin position="226"/>
        <end position="236"/>
    </location>
</feature>
<sequence>NNNLIDNTITTLLCGQKDNQVIYILTNQSPPTGINLSILNITTSPPSINSLNSLPIDNFENNSNWWGTSAIWRNLENSKYRSMSEINMYNLVNNTWTYQNVTGQIPSGRDSFSLSPTRDGKLILYGGINKLNSNPISSDISILDTTTTPFTWSTPDIKNPIPSRYSHTANIIGNNLIGSSVHSNSIPRYSHDSKVSNDRNNNKNSFFKKTFTWSKKNNDNKDNRINSYNSSSNSHYSKVKHEENREKVITKELKEEQESGSSIEETDSIIEERKGNEYQKISDTGKRSALDFSQLRSVRKDFKNLLNIKRDKSESAPSTASLMIQRVISVY</sequence>
<dbReference type="EMBL" id="CAJVPK010002323">
    <property type="protein sequence ID" value="CAG8610630.1"/>
    <property type="molecule type" value="Genomic_DNA"/>
</dbReference>
<keyword evidence="5" id="KW-1185">Reference proteome</keyword>
<reference evidence="4" key="1">
    <citation type="submission" date="2021-06" db="EMBL/GenBank/DDBJ databases">
        <authorList>
            <person name="Kallberg Y."/>
            <person name="Tangrot J."/>
            <person name="Rosling A."/>
        </authorList>
    </citation>
    <scope>NUCLEOTIDE SEQUENCE</scope>
    <source>
        <strain evidence="4">AZ414A</strain>
    </source>
</reference>
<evidence type="ECO:0000256" key="2">
    <source>
        <dbReference type="ARBA" id="ARBA00022737"/>
    </source>
</evidence>